<accession>A0ACC0FQJ7</accession>
<sequence>MEEGREIDDGTDMGSGGIDKNGLDLDQEKSCRLRLFNQLDPRINKRAFTEEEEERLLAAHEMYGNKWAKIARQHK</sequence>
<comment type="caution">
    <text evidence="1">The sequence shown here is derived from an EMBL/GenBank/DDBJ whole genome shotgun (WGS) entry which is preliminary data.</text>
</comment>
<organism evidence="1 2">
    <name type="scientific">Camellia lanceoleosa</name>
    <dbReference type="NCBI Taxonomy" id="1840588"/>
    <lineage>
        <taxon>Eukaryota</taxon>
        <taxon>Viridiplantae</taxon>
        <taxon>Streptophyta</taxon>
        <taxon>Embryophyta</taxon>
        <taxon>Tracheophyta</taxon>
        <taxon>Spermatophyta</taxon>
        <taxon>Magnoliopsida</taxon>
        <taxon>eudicotyledons</taxon>
        <taxon>Gunneridae</taxon>
        <taxon>Pentapetalae</taxon>
        <taxon>asterids</taxon>
        <taxon>Ericales</taxon>
        <taxon>Theaceae</taxon>
        <taxon>Camellia</taxon>
    </lineage>
</organism>
<gene>
    <name evidence="1" type="ORF">LOK49_LG12G02214</name>
</gene>
<keyword evidence="2" id="KW-1185">Reference proteome</keyword>
<dbReference type="Proteomes" id="UP001060215">
    <property type="component" value="Chromosome 13"/>
</dbReference>
<proteinExistence type="predicted"/>
<reference evidence="1 2" key="1">
    <citation type="journal article" date="2022" name="Plant J.">
        <title>Chromosome-level genome of Camellia lanceoleosa provides a valuable resource for understanding genome evolution and self-incompatibility.</title>
        <authorList>
            <person name="Gong W."/>
            <person name="Xiao S."/>
            <person name="Wang L."/>
            <person name="Liao Z."/>
            <person name="Chang Y."/>
            <person name="Mo W."/>
            <person name="Hu G."/>
            <person name="Li W."/>
            <person name="Zhao G."/>
            <person name="Zhu H."/>
            <person name="Hu X."/>
            <person name="Ji K."/>
            <person name="Xiang X."/>
            <person name="Song Q."/>
            <person name="Yuan D."/>
            <person name="Jin S."/>
            <person name="Zhang L."/>
        </authorList>
    </citation>
    <scope>NUCLEOTIDE SEQUENCE [LARGE SCALE GENOMIC DNA]</scope>
    <source>
        <strain evidence="1">SQ_2022a</strain>
    </source>
</reference>
<evidence type="ECO:0000313" key="2">
    <source>
        <dbReference type="Proteomes" id="UP001060215"/>
    </source>
</evidence>
<name>A0ACC0FQJ7_9ERIC</name>
<evidence type="ECO:0000313" key="1">
    <source>
        <dbReference type="EMBL" id="KAI7990392.1"/>
    </source>
</evidence>
<protein>
    <submittedName>
        <fullName evidence="1">Transcription factor CSA</fullName>
    </submittedName>
</protein>
<dbReference type="EMBL" id="CM045770">
    <property type="protein sequence ID" value="KAI7990392.1"/>
    <property type="molecule type" value="Genomic_DNA"/>
</dbReference>